<feature type="transmembrane region" description="Helical" evidence="1">
    <location>
        <begin position="49"/>
        <end position="68"/>
    </location>
</feature>
<keyword evidence="1" id="KW-0812">Transmembrane</keyword>
<feature type="transmembrane region" description="Helical" evidence="1">
    <location>
        <begin position="131"/>
        <end position="148"/>
    </location>
</feature>
<keyword evidence="3" id="KW-0012">Acyltransferase</keyword>
<feature type="transmembrane region" description="Helical" evidence="1">
    <location>
        <begin position="254"/>
        <end position="271"/>
    </location>
</feature>
<dbReference type="Pfam" id="PF01757">
    <property type="entry name" value="Acyl_transf_3"/>
    <property type="match status" value="1"/>
</dbReference>
<name>A0ABX9QJ82_9BACT</name>
<reference evidence="3 4" key="1">
    <citation type="submission" date="2018-09" db="EMBL/GenBank/DDBJ databases">
        <authorList>
            <person name="Livingstone P.G."/>
            <person name="Whitworth D.E."/>
        </authorList>
    </citation>
    <scope>NUCLEOTIDE SEQUENCE [LARGE SCALE GENOMIC DNA]</scope>
    <source>
        <strain evidence="3 4">CA031B</strain>
    </source>
</reference>
<sequence length="423" mass="47017">MPLPSPALPGEPAPSLLQRMGRAFSLRASLIELFAAPPAHSRPVDGLRALAILWVILFHVFQLTGVFMDRGEFERLFLAVEADPLRGWVLRGDHGVDLFFVLSGYLITRILMHEQEQTGRVRIPTFYWRRFLRLMPAYAAVLLLYVASRAPNHQNAWANVLYLNNFLPVSEQAVIWSWSLAIEEQFYLVFPFFWLVVGTRRHAVWVMAALLLLGVGIEHALVVRHGFTMPFTIDPLMQGDAGQRYFNSIYDKPYTRYTPILAGVLVAYLLGRTRVAERLRAAPVLAYGILVLALGTLGVLMAPRTFSGEWGPVEGTLYLTLYRTLFGVGAAALLLLIQAKAGGGQVLGRVLAWRALRPVAQLSYAAYLVHPLIIFGLYGSMTFGGAASVSLLQLSAMSLGLTLLVSLVLHVLIERPLMRLRPA</sequence>
<dbReference type="PANTHER" id="PTHR11161">
    <property type="entry name" value="O-ACYLTRANSFERASE"/>
    <property type="match status" value="1"/>
</dbReference>
<dbReference type="InterPro" id="IPR052728">
    <property type="entry name" value="O2_lipid_transport_reg"/>
</dbReference>
<keyword evidence="1" id="KW-0472">Membrane</keyword>
<comment type="caution">
    <text evidence="3">The sequence shown here is derived from an EMBL/GenBank/DDBJ whole genome shotgun (WGS) entry which is preliminary data.</text>
</comment>
<proteinExistence type="predicted"/>
<dbReference type="GO" id="GO:0016746">
    <property type="term" value="F:acyltransferase activity"/>
    <property type="evidence" value="ECO:0007669"/>
    <property type="project" value="UniProtKB-KW"/>
</dbReference>
<feature type="transmembrane region" description="Helical" evidence="1">
    <location>
        <begin position="175"/>
        <end position="197"/>
    </location>
</feature>
<evidence type="ECO:0000313" key="3">
    <source>
        <dbReference type="EMBL" id="RKI09593.1"/>
    </source>
</evidence>
<protein>
    <submittedName>
        <fullName evidence="3">Acyltransferase</fullName>
    </submittedName>
</protein>
<feature type="transmembrane region" description="Helical" evidence="1">
    <location>
        <begin position="391"/>
        <end position="413"/>
    </location>
</feature>
<keyword evidence="3" id="KW-0808">Transferase</keyword>
<feature type="transmembrane region" description="Helical" evidence="1">
    <location>
        <begin position="204"/>
        <end position="227"/>
    </location>
</feature>
<dbReference type="EMBL" id="RAWI01000086">
    <property type="protein sequence ID" value="RKI09593.1"/>
    <property type="molecule type" value="Genomic_DNA"/>
</dbReference>
<dbReference type="RefSeq" id="WP_120582939.1">
    <property type="nucleotide sequence ID" value="NZ_RAWI01000086.1"/>
</dbReference>
<keyword evidence="1" id="KW-1133">Transmembrane helix</keyword>
<dbReference type="Proteomes" id="UP000278907">
    <property type="component" value="Unassembled WGS sequence"/>
</dbReference>
<keyword evidence="4" id="KW-1185">Reference proteome</keyword>
<gene>
    <name evidence="3" type="ORF">D7Y13_14085</name>
</gene>
<evidence type="ECO:0000259" key="2">
    <source>
        <dbReference type="Pfam" id="PF01757"/>
    </source>
</evidence>
<dbReference type="InterPro" id="IPR002656">
    <property type="entry name" value="Acyl_transf_3_dom"/>
</dbReference>
<accession>A0ABX9QJ82</accession>
<evidence type="ECO:0000313" key="4">
    <source>
        <dbReference type="Proteomes" id="UP000278907"/>
    </source>
</evidence>
<feature type="transmembrane region" description="Helical" evidence="1">
    <location>
        <begin position="358"/>
        <end position="379"/>
    </location>
</feature>
<feature type="domain" description="Acyltransferase 3" evidence="2">
    <location>
        <begin position="44"/>
        <end position="409"/>
    </location>
</feature>
<feature type="transmembrane region" description="Helical" evidence="1">
    <location>
        <begin position="283"/>
        <end position="303"/>
    </location>
</feature>
<organism evidence="3 4">
    <name type="scientific">Corallococcus praedator</name>
    <dbReference type="NCBI Taxonomy" id="2316724"/>
    <lineage>
        <taxon>Bacteria</taxon>
        <taxon>Pseudomonadati</taxon>
        <taxon>Myxococcota</taxon>
        <taxon>Myxococcia</taxon>
        <taxon>Myxococcales</taxon>
        <taxon>Cystobacterineae</taxon>
        <taxon>Myxococcaceae</taxon>
        <taxon>Corallococcus</taxon>
    </lineage>
</organism>
<dbReference type="PANTHER" id="PTHR11161:SF0">
    <property type="entry name" value="O-ACYLTRANSFERASE LIKE PROTEIN"/>
    <property type="match status" value="1"/>
</dbReference>
<feature type="transmembrane region" description="Helical" evidence="1">
    <location>
        <begin position="315"/>
        <end position="337"/>
    </location>
</feature>
<evidence type="ECO:0000256" key="1">
    <source>
        <dbReference type="SAM" id="Phobius"/>
    </source>
</evidence>